<dbReference type="AlphaFoldDB" id="A0AAD7WCS4"/>
<dbReference type="InterPro" id="IPR027417">
    <property type="entry name" value="P-loop_NTPase"/>
</dbReference>
<evidence type="ECO:0000313" key="6">
    <source>
        <dbReference type="EMBL" id="KAJ8392396.1"/>
    </source>
</evidence>
<keyword evidence="2 3" id="KW-0808">Transferase</keyword>
<dbReference type="EMBL" id="JAINUG010000146">
    <property type="protein sequence ID" value="KAJ8392396.1"/>
    <property type="molecule type" value="Genomic_DNA"/>
</dbReference>
<gene>
    <name evidence="6" type="ORF">AAFF_G00075210</name>
</gene>
<dbReference type="GO" id="GO:0008146">
    <property type="term" value="F:sulfotransferase activity"/>
    <property type="evidence" value="ECO:0007669"/>
    <property type="project" value="InterPro"/>
</dbReference>
<dbReference type="SUPFAM" id="SSF52540">
    <property type="entry name" value="P-loop containing nucleoside triphosphate hydrolases"/>
    <property type="match status" value="1"/>
</dbReference>
<proteinExistence type="inferred from homology"/>
<evidence type="ECO:0000313" key="7">
    <source>
        <dbReference type="Proteomes" id="UP001221898"/>
    </source>
</evidence>
<name>A0AAD7WCS4_9TELE</name>
<dbReference type="EC" id="2.8.2.-" evidence="3"/>
<organism evidence="6 7">
    <name type="scientific">Aldrovandia affinis</name>
    <dbReference type="NCBI Taxonomy" id="143900"/>
    <lineage>
        <taxon>Eukaryota</taxon>
        <taxon>Metazoa</taxon>
        <taxon>Chordata</taxon>
        <taxon>Craniata</taxon>
        <taxon>Vertebrata</taxon>
        <taxon>Euteleostomi</taxon>
        <taxon>Actinopterygii</taxon>
        <taxon>Neopterygii</taxon>
        <taxon>Teleostei</taxon>
        <taxon>Notacanthiformes</taxon>
        <taxon>Halosauridae</taxon>
        <taxon>Aldrovandia</taxon>
    </lineage>
</organism>
<dbReference type="Pfam" id="PF00685">
    <property type="entry name" value="Sulfotransfer_1"/>
    <property type="match status" value="1"/>
</dbReference>
<dbReference type="PANTHER" id="PTHR11783">
    <property type="entry name" value="SULFOTRANSFERASE SULT"/>
    <property type="match status" value="1"/>
</dbReference>
<dbReference type="Gene3D" id="3.40.50.300">
    <property type="entry name" value="P-loop containing nucleotide triphosphate hydrolases"/>
    <property type="match status" value="1"/>
</dbReference>
<protein>
    <recommendedName>
        <fullName evidence="3">Sulfotransferase</fullName>
        <ecNumber evidence="3">2.8.2.-</ecNumber>
    </recommendedName>
</protein>
<feature type="domain" description="Sulfotransferase" evidence="5">
    <location>
        <begin position="53"/>
        <end position="278"/>
    </location>
</feature>
<feature type="region of interest" description="Disordered" evidence="4">
    <location>
        <begin position="275"/>
        <end position="295"/>
    </location>
</feature>
<evidence type="ECO:0000256" key="2">
    <source>
        <dbReference type="ARBA" id="ARBA00022679"/>
    </source>
</evidence>
<evidence type="ECO:0000256" key="4">
    <source>
        <dbReference type="SAM" id="MobiDB-lite"/>
    </source>
</evidence>
<evidence type="ECO:0000256" key="1">
    <source>
        <dbReference type="ARBA" id="ARBA00005771"/>
    </source>
</evidence>
<comment type="similarity">
    <text evidence="1 3">Belongs to the sulfotransferase 1 family.</text>
</comment>
<sequence>MSSHFALKMKADIEKAKAMKDEDKLYRHQGILYVTVMSPLENLQALETLEARPDDVLLVAYPKCGFNWMIGMLRKMMVITAGLEKDPEQIPVMEFLSPEMQKILSEYPSPRLLGTHLHLKNIPASFTAKKTKMLVVFRNPKDTAVSYYHFTNKNPVLPKAESWDKFYSEFMSGDVGLGSYFDHALAWEKRVDDPNVMIVTYEYLKQNLVEGVRQVCKFFNFALSEEQIQTIAQGSTFEAMKENSKDSHGQLGNVFFRKGEVGDWKNHFSEAQSKEMDANSSNLAATTSLLTRPGT</sequence>
<reference evidence="6" key="1">
    <citation type="journal article" date="2023" name="Science">
        <title>Genome structures resolve the early diversification of teleost fishes.</title>
        <authorList>
            <person name="Parey E."/>
            <person name="Louis A."/>
            <person name="Montfort J."/>
            <person name="Bouchez O."/>
            <person name="Roques C."/>
            <person name="Iampietro C."/>
            <person name="Lluch J."/>
            <person name="Castinel A."/>
            <person name="Donnadieu C."/>
            <person name="Desvignes T."/>
            <person name="Floi Bucao C."/>
            <person name="Jouanno E."/>
            <person name="Wen M."/>
            <person name="Mejri S."/>
            <person name="Dirks R."/>
            <person name="Jansen H."/>
            <person name="Henkel C."/>
            <person name="Chen W.J."/>
            <person name="Zahm M."/>
            <person name="Cabau C."/>
            <person name="Klopp C."/>
            <person name="Thompson A.W."/>
            <person name="Robinson-Rechavi M."/>
            <person name="Braasch I."/>
            <person name="Lecointre G."/>
            <person name="Bobe J."/>
            <person name="Postlethwait J.H."/>
            <person name="Berthelot C."/>
            <person name="Roest Crollius H."/>
            <person name="Guiguen Y."/>
        </authorList>
    </citation>
    <scope>NUCLEOTIDE SEQUENCE</scope>
    <source>
        <strain evidence="6">NC1722</strain>
    </source>
</reference>
<feature type="compositionally biased region" description="Polar residues" evidence="4">
    <location>
        <begin position="278"/>
        <end position="295"/>
    </location>
</feature>
<evidence type="ECO:0000256" key="3">
    <source>
        <dbReference type="RuleBase" id="RU361155"/>
    </source>
</evidence>
<comment type="caution">
    <text evidence="6">The sequence shown here is derived from an EMBL/GenBank/DDBJ whole genome shotgun (WGS) entry which is preliminary data.</text>
</comment>
<dbReference type="InterPro" id="IPR000863">
    <property type="entry name" value="Sulfotransferase_dom"/>
</dbReference>
<dbReference type="Proteomes" id="UP001221898">
    <property type="component" value="Unassembled WGS sequence"/>
</dbReference>
<keyword evidence="7" id="KW-1185">Reference proteome</keyword>
<accession>A0AAD7WCS4</accession>
<evidence type="ECO:0000259" key="5">
    <source>
        <dbReference type="Pfam" id="PF00685"/>
    </source>
</evidence>